<evidence type="ECO:0000313" key="2">
    <source>
        <dbReference type="Proteomes" id="UP000462501"/>
    </source>
</evidence>
<gene>
    <name evidence="1" type="ORF">FMM72_07005</name>
</gene>
<comment type="caution">
    <text evidence="1">The sequence shown here is derived from an EMBL/GenBank/DDBJ whole genome shotgun (WGS) entry which is preliminary data.</text>
</comment>
<protein>
    <submittedName>
        <fullName evidence="1">Uncharacterized protein</fullName>
    </submittedName>
</protein>
<evidence type="ECO:0000313" key="1">
    <source>
        <dbReference type="EMBL" id="NDO39006.1"/>
    </source>
</evidence>
<proteinExistence type="predicted"/>
<dbReference type="EMBL" id="VIQT01000009">
    <property type="protein sequence ID" value="NDO39006.1"/>
    <property type="molecule type" value="Genomic_DNA"/>
</dbReference>
<accession>A0A845SR72</accession>
<organism evidence="1 2">
    <name type="scientific">Anaerotruncus colihominis</name>
    <dbReference type="NCBI Taxonomy" id="169435"/>
    <lineage>
        <taxon>Bacteria</taxon>
        <taxon>Bacillati</taxon>
        <taxon>Bacillota</taxon>
        <taxon>Clostridia</taxon>
        <taxon>Eubacteriales</taxon>
        <taxon>Oscillospiraceae</taxon>
        <taxon>Anaerotruncus</taxon>
    </lineage>
</organism>
<name>A0A845SR72_9FIRM</name>
<dbReference type="AlphaFoldDB" id="A0A845SR72"/>
<reference evidence="1 2" key="1">
    <citation type="submission" date="2019-06" db="EMBL/GenBank/DDBJ databases">
        <title>Draft genome sequences of 15 bacterial species constituting the stable defined intestinal microbiota of the GM15 gnotobiotic mouse model.</title>
        <authorList>
            <person name="Elie C."/>
            <person name="Mathieu A."/>
            <person name="Saliou A."/>
            <person name="Darnaud M."/>
            <person name="Leulier F."/>
            <person name="Tamellini A."/>
        </authorList>
    </citation>
    <scope>NUCLEOTIDE SEQUENCE [LARGE SCALE GENOMIC DNA]</scope>
    <source>
        <strain evidence="1 2">JM4-15</strain>
    </source>
</reference>
<dbReference type="Proteomes" id="UP000462501">
    <property type="component" value="Unassembled WGS sequence"/>
</dbReference>
<sequence>MICKGHRRDRLLEEIRAVIREELRDVEFISAQEKTEQPQAGDVDESVLGFLLALQNDGGDE</sequence>